<dbReference type="Pfam" id="PF00069">
    <property type="entry name" value="Pkinase"/>
    <property type="match status" value="1"/>
</dbReference>
<organism evidence="8 9">
    <name type="scientific">Bionectria ochroleuca</name>
    <name type="common">Gliocladium roseum</name>
    <dbReference type="NCBI Taxonomy" id="29856"/>
    <lineage>
        <taxon>Eukaryota</taxon>
        <taxon>Fungi</taxon>
        <taxon>Dikarya</taxon>
        <taxon>Ascomycota</taxon>
        <taxon>Pezizomycotina</taxon>
        <taxon>Sordariomycetes</taxon>
        <taxon>Hypocreomycetidae</taxon>
        <taxon>Hypocreales</taxon>
        <taxon>Bionectriaceae</taxon>
        <taxon>Clonostachys</taxon>
    </lineage>
</organism>
<keyword evidence="9" id="KW-1185">Reference proteome</keyword>
<dbReference type="InterPro" id="IPR050660">
    <property type="entry name" value="NEK_Ser/Thr_kinase"/>
</dbReference>
<dbReference type="Gene3D" id="1.10.510.10">
    <property type="entry name" value="Transferase(Phosphotransferase) domain 1"/>
    <property type="match status" value="1"/>
</dbReference>
<keyword evidence="4" id="KW-0418">Kinase</keyword>
<dbReference type="EMBL" id="CABFNS010000785">
    <property type="protein sequence ID" value="VUC28411.1"/>
    <property type="molecule type" value="Genomic_DNA"/>
</dbReference>
<reference evidence="8 9" key="1">
    <citation type="submission" date="2019-06" db="EMBL/GenBank/DDBJ databases">
        <authorList>
            <person name="Broberg M."/>
        </authorList>
    </citation>
    <scope>NUCLEOTIDE SEQUENCE [LARGE SCALE GENOMIC DNA]</scope>
</reference>
<comment type="caution">
    <text evidence="8">The sequence shown here is derived from an EMBL/GenBank/DDBJ whole genome shotgun (WGS) entry which is preliminary data.</text>
</comment>
<feature type="compositionally biased region" description="Polar residues" evidence="6">
    <location>
        <begin position="510"/>
        <end position="519"/>
    </location>
</feature>
<dbReference type="EC" id="2.7.11.1" evidence="1"/>
<evidence type="ECO:0000256" key="2">
    <source>
        <dbReference type="ARBA" id="ARBA00022679"/>
    </source>
</evidence>
<sequence>MTHLDGEDVLAVVRGDPHCPLWSEPGTKMTTNPGWKEQGIADGGFVVIRLKIDPRLLLVLSLGLAKIVKSGCAEQTEPSLTRFISRSDLTIVIGWSPGIWFRVSYNGWQGRTTYQDVDWLLESPDTCGHGDQESSTSAQGRLVILDIGNNVRFEILPGRALNGLKPPDMRAQNFRQGTNPRGALSIRVVPLVIPKSLIENMVETYLVSDPSGMGQVRRRFDAQTGGQDVIKRPKGTIGEMQEQSTAQWIQEARLMDLLRHEHIVEFRGATFYPSPSITMEFLPLGSLRTQAAVAPLTPIETMLVLRQCASVLSFLHGHDLPIIHRDIKPANVLVKRRGGPEVDDSIVVKICDVGFSRETDAWIQSMPHSRPYAPPEVFAHPYRRFTLGVEMDIWSLGLMIFELLIHGRRWNLGDLDHQQNNGYTVMHGMVRQEIGQLIQGHDQGDYGILDQMLQLDPGNRISAQEAYALAMNMNISFQRPVSAATDTAVMPETSSTTVAFAVGGTTATPVHTAQGQAEPNGSLAGPSALDDAETSMSQLSVSGHRPNKRKRQ</sequence>
<evidence type="ECO:0000256" key="4">
    <source>
        <dbReference type="ARBA" id="ARBA00022777"/>
    </source>
</evidence>
<dbReference type="InterPro" id="IPR008271">
    <property type="entry name" value="Ser/Thr_kinase_AS"/>
</dbReference>
<evidence type="ECO:0000313" key="9">
    <source>
        <dbReference type="Proteomes" id="UP000766486"/>
    </source>
</evidence>
<dbReference type="PANTHER" id="PTHR43671:SF13">
    <property type="entry name" value="SERINE_THREONINE-PROTEIN KINASE NEK2"/>
    <property type="match status" value="1"/>
</dbReference>
<dbReference type="SMART" id="SM00220">
    <property type="entry name" value="S_TKc"/>
    <property type="match status" value="1"/>
</dbReference>
<dbReference type="PROSITE" id="PS00108">
    <property type="entry name" value="PROTEIN_KINASE_ST"/>
    <property type="match status" value="1"/>
</dbReference>
<dbReference type="Gene3D" id="3.30.200.20">
    <property type="entry name" value="Phosphorylase Kinase, domain 1"/>
    <property type="match status" value="1"/>
</dbReference>
<dbReference type="Proteomes" id="UP000766486">
    <property type="component" value="Unassembled WGS sequence"/>
</dbReference>
<feature type="domain" description="Protein kinase" evidence="7">
    <location>
        <begin position="205"/>
        <end position="477"/>
    </location>
</feature>
<evidence type="ECO:0000256" key="6">
    <source>
        <dbReference type="SAM" id="MobiDB-lite"/>
    </source>
</evidence>
<gene>
    <name evidence="8" type="ORF">CLO192961_LOCUS235959</name>
</gene>
<name>A0ABY6UCC2_BIOOC</name>
<dbReference type="PROSITE" id="PS50011">
    <property type="entry name" value="PROTEIN_KINASE_DOM"/>
    <property type="match status" value="1"/>
</dbReference>
<protein>
    <recommendedName>
        <fullName evidence="1">non-specific serine/threonine protein kinase</fullName>
        <ecNumber evidence="1">2.7.11.1</ecNumber>
    </recommendedName>
</protein>
<evidence type="ECO:0000256" key="3">
    <source>
        <dbReference type="ARBA" id="ARBA00022741"/>
    </source>
</evidence>
<dbReference type="InterPro" id="IPR011009">
    <property type="entry name" value="Kinase-like_dom_sf"/>
</dbReference>
<accession>A0ABY6UCC2</accession>
<feature type="region of interest" description="Disordered" evidence="6">
    <location>
        <begin position="510"/>
        <end position="552"/>
    </location>
</feature>
<dbReference type="CDD" id="cd00180">
    <property type="entry name" value="PKc"/>
    <property type="match status" value="1"/>
</dbReference>
<keyword evidence="5" id="KW-0067">ATP-binding</keyword>
<evidence type="ECO:0000313" key="8">
    <source>
        <dbReference type="EMBL" id="VUC28411.1"/>
    </source>
</evidence>
<keyword evidence="2" id="KW-0808">Transferase</keyword>
<evidence type="ECO:0000259" key="7">
    <source>
        <dbReference type="PROSITE" id="PS50011"/>
    </source>
</evidence>
<dbReference type="PANTHER" id="PTHR43671">
    <property type="entry name" value="SERINE/THREONINE-PROTEIN KINASE NEK"/>
    <property type="match status" value="1"/>
</dbReference>
<evidence type="ECO:0000256" key="1">
    <source>
        <dbReference type="ARBA" id="ARBA00012513"/>
    </source>
</evidence>
<proteinExistence type="predicted"/>
<dbReference type="InterPro" id="IPR000719">
    <property type="entry name" value="Prot_kinase_dom"/>
</dbReference>
<evidence type="ECO:0000256" key="5">
    <source>
        <dbReference type="ARBA" id="ARBA00022840"/>
    </source>
</evidence>
<dbReference type="SUPFAM" id="SSF56112">
    <property type="entry name" value="Protein kinase-like (PK-like)"/>
    <property type="match status" value="1"/>
</dbReference>
<keyword evidence="3" id="KW-0547">Nucleotide-binding</keyword>